<name>A0A9D7XEL0_9BACT</name>
<feature type="domain" description="GH3 middle" evidence="2">
    <location>
        <begin position="293"/>
        <end position="361"/>
    </location>
</feature>
<dbReference type="PANTHER" id="PTHR31901:SF9">
    <property type="entry name" value="GH3 DOMAIN-CONTAINING PROTEIN"/>
    <property type="match status" value="1"/>
</dbReference>
<dbReference type="GO" id="GO:0005737">
    <property type="term" value="C:cytoplasm"/>
    <property type="evidence" value="ECO:0007669"/>
    <property type="project" value="TreeGrafter"/>
</dbReference>
<reference evidence="4 5" key="1">
    <citation type="submission" date="2020-10" db="EMBL/GenBank/DDBJ databases">
        <title>Connecting structure to function with the recovery of over 1000 high-quality activated sludge metagenome-assembled genomes encoding full-length rRNA genes using long-read sequencing.</title>
        <authorList>
            <person name="Singleton C.M."/>
            <person name="Petriglieri F."/>
            <person name="Kristensen J.M."/>
            <person name="Kirkegaard R.H."/>
            <person name="Michaelsen T.Y."/>
            <person name="Andersen M.H."/>
            <person name="Karst S.M."/>
            <person name="Dueholm M.S."/>
            <person name="Nielsen P.H."/>
            <person name="Albertsen M."/>
        </authorList>
    </citation>
    <scope>NUCLEOTIDE SEQUENCE [LARGE SCALE GENOMIC DNA]</scope>
    <source>
        <strain evidence="4">Ribe_18-Q3-R11-54_BAT3C.373</strain>
    </source>
</reference>
<evidence type="ECO:0000313" key="4">
    <source>
        <dbReference type="EMBL" id="MBK9717731.1"/>
    </source>
</evidence>
<keyword evidence="1" id="KW-0812">Transmembrane</keyword>
<feature type="domain" description="GH3 C-terminal" evidence="3">
    <location>
        <begin position="377"/>
        <end position="489"/>
    </location>
</feature>
<keyword evidence="1" id="KW-1133">Transmembrane helix</keyword>
<dbReference type="GO" id="GO:0016881">
    <property type="term" value="F:acid-amino acid ligase activity"/>
    <property type="evidence" value="ECO:0007669"/>
    <property type="project" value="TreeGrafter"/>
</dbReference>
<dbReference type="Pfam" id="PF03321">
    <property type="entry name" value="GH3"/>
    <property type="match status" value="1"/>
</dbReference>
<protein>
    <submittedName>
        <fullName evidence="4">GH3 auxin-responsive promoter family protein</fullName>
    </submittedName>
</protein>
<evidence type="ECO:0000313" key="5">
    <source>
        <dbReference type="Proteomes" id="UP000808349"/>
    </source>
</evidence>
<feature type="transmembrane region" description="Helical" evidence="1">
    <location>
        <begin position="500"/>
        <end position="525"/>
    </location>
</feature>
<keyword evidence="1" id="KW-0472">Membrane</keyword>
<dbReference type="EMBL" id="JADKFW010000005">
    <property type="protein sequence ID" value="MBK9717731.1"/>
    <property type="molecule type" value="Genomic_DNA"/>
</dbReference>
<dbReference type="InterPro" id="IPR055378">
    <property type="entry name" value="GH3_C"/>
</dbReference>
<dbReference type="InterPro" id="IPR004993">
    <property type="entry name" value="GH3"/>
</dbReference>
<dbReference type="Pfam" id="PF23571">
    <property type="entry name" value="GH3_M"/>
    <property type="match status" value="1"/>
</dbReference>
<sequence>MSIKSNLIRTTAKVVCKREEVIANAPQRYQQEIFNKLMLNGKKTVFGKDHSFSKIKSIKDYQEAVPVRDYEGLRTYFDRAAHGEMNVLWPGKPKYLAKTSGTTSGTKYIPITQVSVSNHINSARNALFSYVYHVPETKIFDGKMLFLSGSPELEFTNGIATGRLSGIVNHEIPAWFKGAKLPDYKLNCIEPWELKVEKIIEDLLPRDLRAISGIPPWVQMLFEKLLEKTGKKNVLEVFPNLELYIHGGVNYQPYESRMNDLIGKKIALIETYPASEGFIAYQDNPFVDEMRLIIQSGIFYEFIPLSEVGSSKPSRLLLNEVELNTDYAIVLSSNAGLWSYMLGDLVKFTSLKPYKLKVSGRVSQYISAFGEHVIASEIEAAMAHAQKIHGFSITEFCVAPQVNPDDQALAYHEWFIEFDHLENDISKIEETLNDALCKRNSYYKDLIVGKILDRLKIRVVRKDGFKEYMMSINKYGEQFKVQRLSNDRKVAVEMKKKLQYFFPVGPCFFFWGGPPLFFFFFFFFFS</sequence>
<evidence type="ECO:0000259" key="2">
    <source>
        <dbReference type="Pfam" id="PF23571"/>
    </source>
</evidence>
<dbReference type="InterPro" id="IPR055377">
    <property type="entry name" value="GH3_M"/>
</dbReference>
<dbReference type="PANTHER" id="PTHR31901">
    <property type="entry name" value="GH3 DOMAIN-CONTAINING PROTEIN"/>
    <property type="match status" value="1"/>
</dbReference>
<organism evidence="4 5">
    <name type="scientific">Candidatus Defluviibacterium haderslevense</name>
    <dbReference type="NCBI Taxonomy" id="2981993"/>
    <lineage>
        <taxon>Bacteria</taxon>
        <taxon>Pseudomonadati</taxon>
        <taxon>Bacteroidota</taxon>
        <taxon>Saprospiria</taxon>
        <taxon>Saprospirales</taxon>
        <taxon>Saprospiraceae</taxon>
        <taxon>Candidatus Defluviibacterium</taxon>
    </lineage>
</organism>
<evidence type="ECO:0000259" key="3">
    <source>
        <dbReference type="Pfam" id="PF23572"/>
    </source>
</evidence>
<evidence type="ECO:0000256" key="1">
    <source>
        <dbReference type="SAM" id="Phobius"/>
    </source>
</evidence>
<proteinExistence type="predicted"/>
<dbReference type="AlphaFoldDB" id="A0A9D7XEL0"/>
<gene>
    <name evidence="4" type="ORF">IPO85_09495</name>
</gene>
<accession>A0A9D7XEL0</accession>
<dbReference type="Proteomes" id="UP000808349">
    <property type="component" value="Unassembled WGS sequence"/>
</dbReference>
<comment type="caution">
    <text evidence="4">The sequence shown here is derived from an EMBL/GenBank/DDBJ whole genome shotgun (WGS) entry which is preliminary data.</text>
</comment>
<dbReference type="Pfam" id="PF23572">
    <property type="entry name" value="GH3_C"/>
    <property type="match status" value="1"/>
</dbReference>